<dbReference type="RefSeq" id="WP_067012766.1">
    <property type="nucleotide sequence ID" value="NZ_FLOB01000001.1"/>
</dbReference>
<comment type="similarity">
    <text evidence="3 11 12">Belongs to the HisA/HisF family.</text>
</comment>
<dbReference type="SUPFAM" id="SSF51366">
    <property type="entry name" value="Ribulose-phoshate binding barrel"/>
    <property type="match status" value="1"/>
</dbReference>
<dbReference type="NCBIfam" id="TIGR00735">
    <property type="entry name" value="hisF"/>
    <property type="match status" value="1"/>
</dbReference>
<dbReference type="Pfam" id="PF00977">
    <property type="entry name" value="His_biosynth"/>
    <property type="match status" value="1"/>
</dbReference>
<dbReference type="PANTHER" id="PTHR21235:SF2">
    <property type="entry name" value="IMIDAZOLE GLYCEROL PHOSPHATE SYNTHASE HISHF"/>
    <property type="match status" value="1"/>
</dbReference>
<dbReference type="EC" id="4.3.2.10" evidence="11"/>
<dbReference type="OrthoDB" id="9781903at2"/>
<keyword evidence="5 11" id="KW-0963">Cytoplasm</keyword>
<dbReference type="Gene3D" id="3.20.20.70">
    <property type="entry name" value="Aldolase class I"/>
    <property type="match status" value="1"/>
</dbReference>
<dbReference type="EMBL" id="FLOB01000001">
    <property type="protein sequence ID" value="SBS26927.1"/>
    <property type="molecule type" value="Genomic_DNA"/>
</dbReference>
<evidence type="ECO:0000256" key="11">
    <source>
        <dbReference type="HAMAP-Rule" id="MF_01013"/>
    </source>
</evidence>
<dbReference type="FunFam" id="3.20.20.70:FF:000006">
    <property type="entry name" value="Imidazole glycerol phosphate synthase subunit HisF"/>
    <property type="match status" value="1"/>
</dbReference>
<comment type="subunit">
    <text evidence="4 11">Heterodimer of HisH and HisF.</text>
</comment>
<evidence type="ECO:0000256" key="10">
    <source>
        <dbReference type="ARBA" id="ARBA00047838"/>
    </source>
</evidence>
<dbReference type="GO" id="GO:0000107">
    <property type="term" value="F:imidazoleglycerol-phosphate synthase activity"/>
    <property type="evidence" value="ECO:0007669"/>
    <property type="project" value="UniProtKB-UniRule"/>
</dbReference>
<feature type="active site" evidence="11">
    <location>
        <position position="12"/>
    </location>
</feature>
<keyword evidence="7 11" id="KW-0368">Histidine biosynthesis</keyword>
<dbReference type="CDD" id="cd04731">
    <property type="entry name" value="HisF"/>
    <property type="match status" value="1"/>
</dbReference>
<evidence type="ECO:0000256" key="3">
    <source>
        <dbReference type="ARBA" id="ARBA00009667"/>
    </source>
</evidence>
<dbReference type="GO" id="GO:0005737">
    <property type="term" value="C:cytoplasm"/>
    <property type="evidence" value="ECO:0007669"/>
    <property type="project" value="UniProtKB-SubCell"/>
</dbReference>
<dbReference type="InterPro" id="IPR013785">
    <property type="entry name" value="Aldolase_TIM"/>
</dbReference>
<dbReference type="InterPro" id="IPR011060">
    <property type="entry name" value="RibuloseP-bd_barrel"/>
</dbReference>
<feature type="active site" evidence="11">
    <location>
        <position position="131"/>
    </location>
</feature>
<dbReference type="InterPro" id="IPR004651">
    <property type="entry name" value="HisF"/>
</dbReference>
<evidence type="ECO:0000256" key="12">
    <source>
        <dbReference type="RuleBase" id="RU003657"/>
    </source>
</evidence>
<organism evidence="13 14">
    <name type="scientific">Marinomonas spartinae</name>
    <dbReference type="NCBI Taxonomy" id="1792290"/>
    <lineage>
        <taxon>Bacteria</taxon>
        <taxon>Pseudomonadati</taxon>
        <taxon>Pseudomonadota</taxon>
        <taxon>Gammaproteobacteria</taxon>
        <taxon>Oceanospirillales</taxon>
        <taxon>Oceanospirillaceae</taxon>
        <taxon>Marinomonas</taxon>
    </lineage>
</organism>
<comment type="subcellular location">
    <subcellularLocation>
        <location evidence="1 11">Cytoplasm</location>
    </subcellularLocation>
</comment>
<evidence type="ECO:0000256" key="6">
    <source>
        <dbReference type="ARBA" id="ARBA00022605"/>
    </source>
</evidence>
<dbReference type="PANTHER" id="PTHR21235">
    <property type="entry name" value="IMIDAZOLE GLYCEROL PHOSPHATE SYNTHASE SUBUNIT HISF/H IGP SYNTHASE SUBUNIT HISF/H"/>
    <property type="match status" value="1"/>
</dbReference>
<keyword evidence="14" id="KW-1185">Reference proteome</keyword>
<evidence type="ECO:0000256" key="8">
    <source>
        <dbReference type="ARBA" id="ARBA00023239"/>
    </source>
</evidence>
<sequence length="258" mass="27803">MGLAKRIIPCLDVDNGRVVKGVQFLDIRDAGDPVEVAKRYNEQGADEITFLDITASSDDRETTVHMVEAIASQVFIPLTVGGGIRTCEDIRRMLNAGADKVGINTAAVFNPEFVREAAQRFGSQCIVVAIDAKKVSDKGESDRWEIFTHGGRKPTGLDAIEWAKKMVEYGAGEILLTSMDRDGTKNGFDLGLTCAISEAVHVPVIASGGVGNLDHLVDGVLEGKADAVLAASIFHFAEYSIQEAKERMMAAGIEMRMS</sequence>
<keyword evidence="8 11" id="KW-0456">Lyase</keyword>
<reference evidence="13 14" key="1">
    <citation type="submission" date="2016-06" db="EMBL/GenBank/DDBJ databases">
        <authorList>
            <person name="Kjaerup R.B."/>
            <person name="Dalgaard T.S."/>
            <person name="Juul-Madsen H.R."/>
        </authorList>
    </citation>
    <scope>NUCLEOTIDE SEQUENCE [LARGE SCALE GENOMIC DNA]</scope>
    <source>
        <strain evidence="13 14">CECT 8886</strain>
    </source>
</reference>
<comment type="pathway">
    <text evidence="2 11">Amino-acid biosynthesis; L-histidine biosynthesis; L-histidine from 5-phospho-alpha-D-ribose 1-diphosphate: step 5/9.</text>
</comment>
<gene>
    <name evidence="11 13" type="primary">hisF</name>
    <name evidence="13" type="ORF">MSP8886_00748</name>
</gene>
<proteinExistence type="inferred from homology"/>
<evidence type="ECO:0000256" key="1">
    <source>
        <dbReference type="ARBA" id="ARBA00004496"/>
    </source>
</evidence>
<keyword evidence="6 11" id="KW-0028">Amino-acid biosynthesis</keyword>
<evidence type="ECO:0000256" key="4">
    <source>
        <dbReference type="ARBA" id="ARBA00011152"/>
    </source>
</evidence>
<comment type="function">
    <text evidence="9 11">IGPS catalyzes the conversion of PRFAR and glutamine to IGP, AICAR and glutamate. The HisF subunit catalyzes the cyclization activity that produces IGP and AICAR from PRFAR using the ammonia provided by the HisH subunit.</text>
</comment>
<dbReference type="InterPro" id="IPR050064">
    <property type="entry name" value="IGPS_HisA/HisF"/>
</dbReference>
<dbReference type="Proteomes" id="UP000092544">
    <property type="component" value="Unassembled WGS sequence"/>
</dbReference>
<accession>A0A1A8T4P3</accession>
<dbReference type="STRING" id="1792290.MSP8886_00748"/>
<dbReference type="InterPro" id="IPR006062">
    <property type="entry name" value="His_biosynth"/>
</dbReference>
<evidence type="ECO:0000256" key="5">
    <source>
        <dbReference type="ARBA" id="ARBA00022490"/>
    </source>
</evidence>
<evidence type="ECO:0000313" key="13">
    <source>
        <dbReference type="EMBL" id="SBS26927.1"/>
    </source>
</evidence>
<dbReference type="GO" id="GO:0016829">
    <property type="term" value="F:lyase activity"/>
    <property type="evidence" value="ECO:0007669"/>
    <property type="project" value="UniProtKB-KW"/>
</dbReference>
<evidence type="ECO:0000256" key="9">
    <source>
        <dbReference type="ARBA" id="ARBA00025475"/>
    </source>
</evidence>
<name>A0A1A8T4P3_9GAMM</name>
<dbReference type="GO" id="GO:0000105">
    <property type="term" value="P:L-histidine biosynthetic process"/>
    <property type="evidence" value="ECO:0007669"/>
    <property type="project" value="UniProtKB-UniRule"/>
</dbReference>
<evidence type="ECO:0000313" key="14">
    <source>
        <dbReference type="Proteomes" id="UP000092544"/>
    </source>
</evidence>
<dbReference type="HAMAP" id="MF_01013">
    <property type="entry name" value="HisF"/>
    <property type="match status" value="1"/>
</dbReference>
<comment type="catalytic activity">
    <reaction evidence="10 11">
        <text>5-[(5-phospho-1-deoxy-D-ribulos-1-ylimino)methylamino]-1-(5-phospho-beta-D-ribosyl)imidazole-4-carboxamide + L-glutamine = D-erythro-1-(imidazol-4-yl)glycerol 3-phosphate + 5-amino-1-(5-phospho-beta-D-ribosyl)imidazole-4-carboxamide + L-glutamate + H(+)</text>
        <dbReference type="Rhea" id="RHEA:24793"/>
        <dbReference type="ChEBI" id="CHEBI:15378"/>
        <dbReference type="ChEBI" id="CHEBI:29985"/>
        <dbReference type="ChEBI" id="CHEBI:58278"/>
        <dbReference type="ChEBI" id="CHEBI:58359"/>
        <dbReference type="ChEBI" id="CHEBI:58475"/>
        <dbReference type="ChEBI" id="CHEBI:58525"/>
        <dbReference type="EC" id="4.3.2.10"/>
    </reaction>
</comment>
<evidence type="ECO:0000256" key="7">
    <source>
        <dbReference type="ARBA" id="ARBA00023102"/>
    </source>
</evidence>
<dbReference type="UniPathway" id="UPA00031">
    <property type="reaction ID" value="UER00010"/>
</dbReference>
<evidence type="ECO:0000256" key="2">
    <source>
        <dbReference type="ARBA" id="ARBA00005091"/>
    </source>
</evidence>
<dbReference type="AlphaFoldDB" id="A0A1A8T4P3"/>
<protein>
    <recommendedName>
        <fullName evidence="11">Imidazole glycerol phosphate synthase subunit HisF</fullName>
        <ecNumber evidence="11">4.3.2.10</ecNumber>
    </recommendedName>
    <alternativeName>
        <fullName evidence="11">IGP synthase cyclase subunit</fullName>
    </alternativeName>
    <alternativeName>
        <fullName evidence="11">IGP synthase subunit HisF</fullName>
    </alternativeName>
    <alternativeName>
        <fullName evidence="11">ImGP synthase subunit HisF</fullName>
        <shortName evidence="11">IGPS subunit HisF</shortName>
    </alternativeName>
</protein>